<gene>
    <name evidence="3" type="ORF">RDB_LOCUS134253</name>
</gene>
<feature type="region of interest" description="Disordered" evidence="1">
    <location>
        <begin position="102"/>
        <end position="209"/>
    </location>
</feature>
<evidence type="ECO:0000313" key="3">
    <source>
        <dbReference type="EMBL" id="CAE7197265.1"/>
    </source>
</evidence>
<feature type="signal peptide" evidence="2">
    <location>
        <begin position="1"/>
        <end position="20"/>
    </location>
</feature>
<proteinExistence type="predicted"/>
<feature type="non-terminal residue" evidence="3">
    <location>
        <position position="1"/>
    </location>
</feature>
<reference evidence="3" key="1">
    <citation type="submission" date="2021-01" db="EMBL/GenBank/DDBJ databases">
        <authorList>
            <person name="Kaushik A."/>
        </authorList>
    </citation>
    <scope>NUCLEOTIDE SEQUENCE</scope>
    <source>
        <strain evidence="3">AG5</strain>
    </source>
</reference>
<keyword evidence="2" id="KW-0732">Signal</keyword>
<feature type="compositionally biased region" description="Polar residues" evidence="1">
    <location>
        <begin position="33"/>
        <end position="60"/>
    </location>
</feature>
<name>A0A8H3E703_9AGAM</name>
<dbReference type="AlphaFoldDB" id="A0A8H3E703"/>
<protein>
    <submittedName>
        <fullName evidence="3">Uncharacterized protein</fullName>
    </submittedName>
</protein>
<feature type="region of interest" description="Disordered" evidence="1">
    <location>
        <begin position="30"/>
        <end position="60"/>
    </location>
</feature>
<dbReference type="EMBL" id="CAJNJQ010003356">
    <property type="protein sequence ID" value="CAE7197265.1"/>
    <property type="molecule type" value="Genomic_DNA"/>
</dbReference>
<sequence length="209" mass="21525">MFKLTRAFVVAAVLSSSVLCAPIPQDVGKPVGTGQSADPSAPASNVFGTTPQDPNYQTRPTGLCVVPNLAKDAGRSQGQEQLTAQQAIQLCPEAKTIAVSSKNAKRSLQVPNDGAPVPPPAPEPQPNGPHPIRSANDQPPNVGVPQPPAPEPLPGAPKPPVARGLPPHPAPVPEPAPEPLPGSPHPVIARSQVPDPKPQVPPQPEHPSH</sequence>
<evidence type="ECO:0000256" key="2">
    <source>
        <dbReference type="SAM" id="SignalP"/>
    </source>
</evidence>
<dbReference type="Proteomes" id="UP000663827">
    <property type="component" value="Unassembled WGS sequence"/>
</dbReference>
<evidence type="ECO:0000256" key="1">
    <source>
        <dbReference type="SAM" id="MobiDB-lite"/>
    </source>
</evidence>
<feature type="chain" id="PRO_5034166810" evidence="2">
    <location>
        <begin position="21"/>
        <end position="209"/>
    </location>
</feature>
<feature type="compositionally biased region" description="Pro residues" evidence="1">
    <location>
        <begin position="145"/>
        <end position="184"/>
    </location>
</feature>
<organism evidence="3 4">
    <name type="scientific">Rhizoctonia solani</name>
    <dbReference type="NCBI Taxonomy" id="456999"/>
    <lineage>
        <taxon>Eukaryota</taxon>
        <taxon>Fungi</taxon>
        <taxon>Dikarya</taxon>
        <taxon>Basidiomycota</taxon>
        <taxon>Agaricomycotina</taxon>
        <taxon>Agaricomycetes</taxon>
        <taxon>Cantharellales</taxon>
        <taxon>Ceratobasidiaceae</taxon>
        <taxon>Rhizoctonia</taxon>
    </lineage>
</organism>
<feature type="compositionally biased region" description="Pro residues" evidence="1">
    <location>
        <begin position="116"/>
        <end position="129"/>
    </location>
</feature>
<accession>A0A8H3E703</accession>
<feature type="compositionally biased region" description="Pro residues" evidence="1">
    <location>
        <begin position="195"/>
        <end position="209"/>
    </location>
</feature>
<comment type="caution">
    <text evidence="3">The sequence shown here is derived from an EMBL/GenBank/DDBJ whole genome shotgun (WGS) entry which is preliminary data.</text>
</comment>
<evidence type="ECO:0000313" key="4">
    <source>
        <dbReference type="Proteomes" id="UP000663827"/>
    </source>
</evidence>